<dbReference type="PANTHER" id="PTHR30469:SF37">
    <property type="entry name" value="RAGD PROTEIN"/>
    <property type="match status" value="1"/>
</dbReference>
<keyword evidence="2" id="KW-0812">Transmembrane</keyword>
<dbReference type="Gene3D" id="1.10.287.470">
    <property type="entry name" value="Helix hairpin bin"/>
    <property type="match status" value="1"/>
</dbReference>
<feature type="domain" description="Multidrug resistance protein MdtA-like alpha-helical hairpin" evidence="3">
    <location>
        <begin position="125"/>
        <end position="183"/>
    </location>
</feature>
<comment type="similarity">
    <text evidence="1">Belongs to the membrane fusion protein (MFP) (TC 8.A.1) family.</text>
</comment>
<evidence type="ECO:0000259" key="5">
    <source>
        <dbReference type="Pfam" id="PF25967"/>
    </source>
</evidence>
<dbReference type="InterPro" id="IPR058627">
    <property type="entry name" value="MdtA-like_C"/>
</dbReference>
<dbReference type="Gene3D" id="2.40.50.100">
    <property type="match status" value="1"/>
</dbReference>
<dbReference type="Pfam" id="PF25954">
    <property type="entry name" value="Beta-barrel_RND_2"/>
    <property type="match status" value="1"/>
</dbReference>
<reference evidence="6" key="1">
    <citation type="journal article" date="2022" name="Toxins">
        <title>Genomic Analysis of Sphingopyxis sp. USTB-05 for Biodegrading Cyanobacterial Hepatotoxins.</title>
        <authorList>
            <person name="Liu C."/>
            <person name="Xu Q."/>
            <person name="Zhao Z."/>
            <person name="Zhang H."/>
            <person name="Liu X."/>
            <person name="Yin C."/>
            <person name="Liu Y."/>
            <person name="Yan H."/>
        </authorList>
    </citation>
    <scope>NUCLEOTIDE SEQUENCE</scope>
    <source>
        <strain evidence="6">NBD5</strain>
    </source>
</reference>
<evidence type="ECO:0000259" key="3">
    <source>
        <dbReference type="Pfam" id="PF25876"/>
    </source>
</evidence>
<gene>
    <name evidence="6" type="ORF">LHA26_11800</name>
</gene>
<dbReference type="InterPro" id="IPR058792">
    <property type="entry name" value="Beta-barrel_RND_2"/>
</dbReference>
<dbReference type="InterPro" id="IPR006143">
    <property type="entry name" value="RND_pump_MFP"/>
</dbReference>
<dbReference type="RefSeq" id="WP_252165800.1">
    <property type="nucleotide sequence ID" value="NZ_CP084930.1"/>
</dbReference>
<proteinExistence type="inferred from homology"/>
<dbReference type="InterPro" id="IPR058624">
    <property type="entry name" value="MdtA-like_HH"/>
</dbReference>
<feature type="domain" description="Multidrug resistance protein MdtA-like C-terminal permuted SH3" evidence="5">
    <location>
        <begin position="314"/>
        <end position="368"/>
    </location>
</feature>
<feature type="transmembrane region" description="Helical" evidence="2">
    <location>
        <begin position="20"/>
        <end position="39"/>
    </location>
</feature>
<name>A0ABY4X518_9SPHN</name>
<protein>
    <submittedName>
        <fullName evidence="6">Efflux RND transporter periplasmic adaptor subunit</fullName>
    </submittedName>
</protein>
<dbReference type="NCBIfam" id="TIGR01730">
    <property type="entry name" value="RND_mfp"/>
    <property type="match status" value="1"/>
</dbReference>
<keyword evidence="2" id="KW-0472">Membrane</keyword>
<dbReference type="Gene3D" id="2.40.30.170">
    <property type="match status" value="1"/>
</dbReference>
<dbReference type="Proteomes" id="UP001056937">
    <property type="component" value="Chromosome 1"/>
</dbReference>
<dbReference type="EMBL" id="CP084930">
    <property type="protein sequence ID" value="USI71991.1"/>
    <property type="molecule type" value="Genomic_DNA"/>
</dbReference>
<dbReference type="Pfam" id="PF25876">
    <property type="entry name" value="HH_MFP_RND"/>
    <property type="match status" value="1"/>
</dbReference>
<dbReference type="Pfam" id="PF25967">
    <property type="entry name" value="RND-MFP_C"/>
    <property type="match status" value="1"/>
</dbReference>
<evidence type="ECO:0000313" key="6">
    <source>
        <dbReference type="EMBL" id="USI71991.1"/>
    </source>
</evidence>
<feature type="domain" description="CusB-like beta-barrel" evidence="4">
    <location>
        <begin position="236"/>
        <end position="306"/>
    </location>
</feature>
<evidence type="ECO:0000256" key="1">
    <source>
        <dbReference type="ARBA" id="ARBA00009477"/>
    </source>
</evidence>
<accession>A0ABY4X518</accession>
<dbReference type="PANTHER" id="PTHR30469">
    <property type="entry name" value="MULTIDRUG RESISTANCE PROTEIN MDTA"/>
    <property type="match status" value="1"/>
</dbReference>
<evidence type="ECO:0000313" key="7">
    <source>
        <dbReference type="Proteomes" id="UP001056937"/>
    </source>
</evidence>
<sequence length="389" mass="40098">MQSDSLPPGASPRAPKGLKMAGGVAVLVALATVAAGALIRSRETGEAQSWSAARAIPVVQLVPVRAAASGGTLDLPGTLAAWNAARLYPRVAGYVRAWNRDLGATVAAGTPLAEIDTPELDQQIGQARADLNSAEAAARLARSTAARWNDLLTTHSVSQQEADEKNGELAVRAAAVSGARANLGRLLALKGFATVRAPFAGVVTARNAEIGDLVGPSSGSQQPLFAIADLHRIRIYVSVPQSYSAGIKTGLEASLTVPDYPGRRFAARVIGTSGAINQASGAFQVQLITDNPGAMLKPGGYAQVSFPRTGTGGAVQIPASALLFRAQGSAVAMLGPDDHVRLRRITIGRDLGQTVEVRAGLAAGDRVIDNPPDSIAEGQLVRVEQGHDA</sequence>
<evidence type="ECO:0000256" key="2">
    <source>
        <dbReference type="SAM" id="Phobius"/>
    </source>
</evidence>
<keyword evidence="2" id="KW-1133">Transmembrane helix</keyword>
<keyword evidence="7" id="KW-1185">Reference proteome</keyword>
<dbReference type="Gene3D" id="2.40.420.20">
    <property type="match status" value="1"/>
</dbReference>
<dbReference type="SUPFAM" id="SSF111369">
    <property type="entry name" value="HlyD-like secretion proteins"/>
    <property type="match status" value="1"/>
</dbReference>
<evidence type="ECO:0000259" key="4">
    <source>
        <dbReference type="Pfam" id="PF25954"/>
    </source>
</evidence>
<organism evidence="6 7">
    <name type="scientific">Sphingomonas morindae</name>
    <dbReference type="NCBI Taxonomy" id="1541170"/>
    <lineage>
        <taxon>Bacteria</taxon>
        <taxon>Pseudomonadati</taxon>
        <taxon>Pseudomonadota</taxon>
        <taxon>Alphaproteobacteria</taxon>
        <taxon>Sphingomonadales</taxon>
        <taxon>Sphingomonadaceae</taxon>
        <taxon>Sphingomonas</taxon>
    </lineage>
</organism>